<dbReference type="AlphaFoldDB" id="A0A4R5L4Y8"/>
<dbReference type="NCBIfam" id="NF033542">
    <property type="entry name" value="transpos_IS110"/>
    <property type="match status" value="1"/>
</dbReference>
<sequence>MKPTLIGMDIAKQVFQLHALDPQSGQIERLKLKRAQVLEFFARRAPSIVVMEACGSAHDWARRLQQLGHDARLISARSVRPFVLRNKTDAADARAICTAAQQPDARFVAIKSEAQQAILAIHRMRAQLMKFRIMQTNALRGLLYEFGEALPESYRAFTKAFPATLAGVAERLPAILIDSLREQWNRVQATDKEIAVLERRLATAFRNNGDCQKVADIPGVGLLTATATVASIGDARTFKSGREFAAWLGLVPRQTGTGGRVRQMGLSKRGDTYLRTLLMHGARSVIIQGTRSAWIDGLLKRRPFNVAVAAVANKLARTIWAVLARTQGYQASPPAAA</sequence>
<proteinExistence type="predicted"/>
<feature type="domain" description="Transposase IS110-like N-terminal" evidence="1">
    <location>
        <begin position="6"/>
        <end position="145"/>
    </location>
</feature>
<dbReference type="InterPro" id="IPR047650">
    <property type="entry name" value="Transpos_IS110"/>
</dbReference>
<name>A0A4R5L4Y8_9BURK</name>
<evidence type="ECO:0000313" key="4">
    <source>
        <dbReference type="Proteomes" id="UP000295606"/>
    </source>
</evidence>
<gene>
    <name evidence="3" type="ORF">E1N52_37540</name>
</gene>
<reference evidence="3 4" key="1">
    <citation type="submission" date="2019-03" db="EMBL/GenBank/DDBJ databases">
        <title>Paraburkholderia sp. isolated from native Mimosa gymnas in Guartela State Park, Brazil.</title>
        <authorList>
            <person name="Paulitsch F."/>
            <person name="Hungria M."/>
            <person name="Delamuta J.R.M."/>
            <person name="Ribeiro R.A."/>
            <person name="Dall'Agnol R."/>
            <person name="Silva J.S.B."/>
        </authorList>
    </citation>
    <scope>NUCLEOTIDE SEQUENCE [LARGE SCALE GENOMIC DNA]</scope>
    <source>
        <strain evidence="3 4">CNPSo 3008</strain>
    </source>
</reference>
<dbReference type="GO" id="GO:0003677">
    <property type="term" value="F:DNA binding"/>
    <property type="evidence" value="ECO:0007669"/>
    <property type="project" value="InterPro"/>
</dbReference>
<dbReference type="PANTHER" id="PTHR33055:SF3">
    <property type="entry name" value="PUTATIVE TRANSPOSASE FOR IS117-RELATED"/>
    <property type="match status" value="1"/>
</dbReference>
<dbReference type="GO" id="GO:0004803">
    <property type="term" value="F:transposase activity"/>
    <property type="evidence" value="ECO:0007669"/>
    <property type="project" value="InterPro"/>
</dbReference>
<dbReference type="InterPro" id="IPR002525">
    <property type="entry name" value="Transp_IS110-like_N"/>
</dbReference>
<evidence type="ECO:0000259" key="2">
    <source>
        <dbReference type="Pfam" id="PF02371"/>
    </source>
</evidence>
<dbReference type="InterPro" id="IPR003346">
    <property type="entry name" value="Transposase_20"/>
</dbReference>
<dbReference type="OrthoDB" id="5289737at2"/>
<feature type="domain" description="Transposase IS116/IS110/IS902 C-terminal" evidence="2">
    <location>
        <begin position="212"/>
        <end position="286"/>
    </location>
</feature>
<comment type="caution">
    <text evidence="3">The sequence shown here is derived from an EMBL/GenBank/DDBJ whole genome shotgun (WGS) entry which is preliminary data.</text>
</comment>
<protein>
    <submittedName>
        <fullName evidence="3">IS110 family transposase</fullName>
    </submittedName>
</protein>
<dbReference type="RefSeq" id="WP_133189487.1">
    <property type="nucleotide sequence ID" value="NZ_SMOD01000051.1"/>
</dbReference>
<dbReference type="GO" id="GO:0006313">
    <property type="term" value="P:DNA transposition"/>
    <property type="evidence" value="ECO:0007669"/>
    <property type="project" value="InterPro"/>
</dbReference>
<evidence type="ECO:0000259" key="1">
    <source>
        <dbReference type="Pfam" id="PF01548"/>
    </source>
</evidence>
<organism evidence="3 4">
    <name type="scientific">Paraburkholderia guartelaensis</name>
    <dbReference type="NCBI Taxonomy" id="2546446"/>
    <lineage>
        <taxon>Bacteria</taxon>
        <taxon>Pseudomonadati</taxon>
        <taxon>Pseudomonadota</taxon>
        <taxon>Betaproteobacteria</taxon>
        <taxon>Burkholderiales</taxon>
        <taxon>Burkholderiaceae</taxon>
        <taxon>Paraburkholderia</taxon>
    </lineage>
</organism>
<dbReference type="PANTHER" id="PTHR33055">
    <property type="entry name" value="TRANSPOSASE FOR INSERTION SEQUENCE ELEMENT IS1111A"/>
    <property type="match status" value="1"/>
</dbReference>
<dbReference type="Proteomes" id="UP000295606">
    <property type="component" value="Unassembled WGS sequence"/>
</dbReference>
<dbReference type="Pfam" id="PF02371">
    <property type="entry name" value="Transposase_20"/>
    <property type="match status" value="1"/>
</dbReference>
<evidence type="ECO:0000313" key="3">
    <source>
        <dbReference type="EMBL" id="TDG02845.1"/>
    </source>
</evidence>
<dbReference type="Pfam" id="PF01548">
    <property type="entry name" value="DEDD_Tnp_IS110"/>
    <property type="match status" value="1"/>
</dbReference>
<accession>A0A4R5L4Y8</accession>
<dbReference type="EMBL" id="SMOD01000051">
    <property type="protein sequence ID" value="TDG02845.1"/>
    <property type="molecule type" value="Genomic_DNA"/>
</dbReference>